<keyword evidence="2" id="KW-1185">Reference proteome</keyword>
<reference evidence="1 2" key="1">
    <citation type="submission" date="2020-08" db="EMBL/GenBank/DDBJ databases">
        <title>Plant Genome Project.</title>
        <authorList>
            <person name="Zhang R.-G."/>
        </authorList>
    </citation>
    <scope>NUCLEOTIDE SEQUENCE [LARGE SCALE GENOMIC DNA]</scope>
    <source>
        <tissue evidence="1">Rhizome</tissue>
    </source>
</reference>
<name>A0A8J5LJI8_ZINOF</name>
<comment type="caution">
    <text evidence="1">The sequence shown here is derived from an EMBL/GenBank/DDBJ whole genome shotgun (WGS) entry which is preliminary data.</text>
</comment>
<dbReference type="AlphaFoldDB" id="A0A8J5LJI8"/>
<protein>
    <recommendedName>
        <fullName evidence="3">Succinate dehydrogenase subunit 4</fullName>
    </recommendedName>
</protein>
<gene>
    <name evidence="1" type="ORF">ZIOFF_025007</name>
</gene>
<evidence type="ECO:0008006" key="3">
    <source>
        <dbReference type="Google" id="ProtNLM"/>
    </source>
</evidence>
<dbReference type="GO" id="GO:0005743">
    <property type="term" value="C:mitochondrial inner membrane"/>
    <property type="evidence" value="ECO:0007669"/>
    <property type="project" value="InterPro"/>
</dbReference>
<sequence length="241" mass="27407">MASFLLRRPKVLLQRRGLLDPSPFSDVVSSFERAGGMSSLASCPLDRGSVSPRPDLPAATTRNLVPEHEHFVQFPFCVLKLISANGKLFSDHTFCSLHGNPQFLACWLHVETHGGELKTQAENFSRHKHTEDSKVLAFSPLEGTLTRERKSRLVNESLKVKRIELSIKTTYALLPLLLLVSKTKLTTSMLVLCTYWQIYGFFKEIILDYVHHEVTRKWVLIYFKLLLLVLAKDTVIAFNLL</sequence>
<dbReference type="Proteomes" id="UP000734854">
    <property type="component" value="Unassembled WGS sequence"/>
</dbReference>
<dbReference type="PANTHER" id="PTHR36358">
    <property type="entry name" value="SUCCINATE DEHYDROGENASE SUBUNIT 4, MITOCHONDRIAL"/>
    <property type="match status" value="1"/>
</dbReference>
<evidence type="ECO:0000313" key="2">
    <source>
        <dbReference type="Proteomes" id="UP000734854"/>
    </source>
</evidence>
<dbReference type="GO" id="GO:0006121">
    <property type="term" value="P:mitochondrial electron transport, succinate to ubiquinone"/>
    <property type="evidence" value="ECO:0007669"/>
    <property type="project" value="InterPro"/>
</dbReference>
<dbReference type="InterPro" id="IPR044963">
    <property type="entry name" value="SDH4"/>
</dbReference>
<dbReference type="GO" id="GO:0045273">
    <property type="term" value="C:respiratory chain complex II (succinate dehydrogenase)"/>
    <property type="evidence" value="ECO:0007669"/>
    <property type="project" value="InterPro"/>
</dbReference>
<accession>A0A8J5LJI8</accession>
<evidence type="ECO:0000313" key="1">
    <source>
        <dbReference type="EMBL" id="KAG6514638.1"/>
    </source>
</evidence>
<organism evidence="1 2">
    <name type="scientific">Zingiber officinale</name>
    <name type="common">Ginger</name>
    <name type="synonym">Amomum zingiber</name>
    <dbReference type="NCBI Taxonomy" id="94328"/>
    <lineage>
        <taxon>Eukaryota</taxon>
        <taxon>Viridiplantae</taxon>
        <taxon>Streptophyta</taxon>
        <taxon>Embryophyta</taxon>
        <taxon>Tracheophyta</taxon>
        <taxon>Spermatophyta</taxon>
        <taxon>Magnoliopsida</taxon>
        <taxon>Liliopsida</taxon>
        <taxon>Zingiberales</taxon>
        <taxon>Zingiberaceae</taxon>
        <taxon>Zingiber</taxon>
    </lineage>
</organism>
<dbReference type="EMBL" id="JACMSC010000007">
    <property type="protein sequence ID" value="KAG6514638.1"/>
    <property type="molecule type" value="Genomic_DNA"/>
</dbReference>
<dbReference type="PANTHER" id="PTHR36358:SF1">
    <property type="entry name" value="SUCCINATE DEHYDROGENASE SUBUNIT 4, MITOCHONDRIAL"/>
    <property type="match status" value="1"/>
</dbReference>
<proteinExistence type="predicted"/>
<dbReference type="GO" id="GO:0006099">
    <property type="term" value="P:tricarboxylic acid cycle"/>
    <property type="evidence" value="ECO:0007669"/>
    <property type="project" value="InterPro"/>
</dbReference>